<reference evidence="1 2" key="1">
    <citation type="submission" date="2019-10" db="EMBL/GenBank/DDBJ databases">
        <authorList>
            <person name="Nie G."/>
            <person name="Ming H."/>
            <person name="Yi B."/>
        </authorList>
    </citation>
    <scope>NUCLEOTIDE SEQUENCE [LARGE SCALE GENOMIC DNA]</scope>
    <source>
        <strain evidence="1 2">CFH 90414</strain>
    </source>
</reference>
<name>A0A6I2F5K7_9MICO</name>
<sequence length="104" mass="11431">MNRVMLVDRMAQFGAIRARVLLVESDRGRTIVHLRAEQEGDARELQRYSRFATDGSGTALTHLVSLSGGTGIETHVLHVYDNATPERLVLVTPAGEPVMAIDFV</sequence>
<organism evidence="1 2">
    <name type="scientific">Agromyces agglutinans</name>
    <dbReference type="NCBI Taxonomy" id="2662258"/>
    <lineage>
        <taxon>Bacteria</taxon>
        <taxon>Bacillati</taxon>
        <taxon>Actinomycetota</taxon>
        <taxon>Actinomycetes</taxon>
        <taxon>Micrococcales</taxon>
        <taxon>Microbacteriaceae</taxon>
        <taxon>Agromyces</taxon>
    </lineage>
</organism>
<accession>A0A6I2F5K7</accession>
<dbReference type="AlphaFoldDB" id="A0A6I2F5K7"/>
<evidence type="ECO:0000313" key="2">
    <source>
        <dbReference type="Proteomes" id="UP000431080"/>
    </source>
</evidence>
<dbReference type="RefSeq" id="WP_153684033.1">
    <property type="nucleotide sequence ID" value="NZ_WJIF01000003.1"/>
</dbReference>
<gene>
    <name evidence="1" type="ORF">GE115_06695</name>
</gene>
<comment type="caution">
    <text evidence="1">The sequence shown here is derived from an EMBL/GenBank/DDBJ whole genome shotgun (WGS) entry which is preliminary data.</text>
</comment>
<keyword evidence="2" id="KW-1185">Reference proteome</keyword>
<dbReference type="Proteomes" id="UP000431080">
    <property type="component" value="Unassembled WGS sequence"/>
</dbReference>
<proteinExistence type="predicted"/>
<dbReference type="EMBL" id="WJIF01000003">
    <property type="protein sequence ID" value="MRG59561.1"/>
    <property type="molecule type" value="Genomic_DNA"/>
</dbReference>
<evidence type="ECO:0000313" key="1">
    <source>
        <dbReference type="EMBL" id="MRG59561.1"/>
    </source>
</evidence>
<protein>
    <submittedName>
        <fullName evidence="1">Uncharacterized protein</fullName>
    </submittedName>
</protein>